<feature type="signal peptide" evidence="6">
    <location>
        <begin position="1"/>
        <end position="22"/>
    </location>
</feature>
<keyword evidence="1 4" id="KW-0349">Heme</keyword>
<dbReference type="GO" id="GO:0016020">
    <property type="term" value="C:membrane"/>
    <property type="evidence" value="ECO:0007669"/>
    <property type="project" value="InterPro"/>
</dbReference>
<evidence type="ECO:0000256" key="2">
    <source>
        <dbReference type="ARBA" id="ARBA00022723"/>
    </source>
</evidence>
<feature type="binding site" description="covalent" evidence="4">
    <location>
        <position position="187"/>
    </location>
    <ligand>
        <name>heme c</name>
        <dbReference type="ChEBI" id="CHEBI:61717"/>
        <label>2</label>
    </ligand>
</feature>
<dbReference type="Gene3D" id="1.10.760.10">
    <property type="entry name" value="Cytochrome c-like domain"/>
    <property type="match status" value="3"/>
</dbReference>
<dbReference type="GO" id="GO:0005506">
    <property type="term" value="F:iron ion binding"/>
    <property type="evidence" value="ECO:0007669"/>
    <property type="project" value="InterPro"/>
</dbReference>
<evidence type="ECO:0000256" key="5">
    <source>
        <dbReference type="PIRSR" id="PIRSR000018-51"/>
    </source>
</evidence>
<dbReference type="OrthoDB" id="9811281at2"/>
<dbReference type="PROSITE" id="PS51257">
    <property type="entry name" value="PROKAR_LIPOPROTEIN"/>
    <property type="match status" value="1"/>
</dbReference>
<evidence type="ECO:0000313" key="9">
    <source>
        <dbReference type="Proteomes" id="UP000182987"/>
    </source>
</evidence>
<feature type="binding site" description="axial binding residue" evidence="5">
    <location>
        <position position="42"/>
    </location>
    <ligand>
        <name>heme c</name>
        <dbReference type="ChEBI" id="CHEBI:61717"/>
        <label>1</label>
    </ligand>
    <ligandPart>
        <name>Fe</name>
        <dbReference type="ChEBI" id="CHEBI:18248"/>
    </ligandPart>
</feature>
<dbReference type="SUPFAM" id="SSF46626">
    <property type="entry name" value="Cytochrome c"/>
    <property type="match status" value="3"/>
</dbReference>
<feature type="binding site" description="covalent" evidence="4">
    <location>
        <position position="38"/>
    </location>
    <ligand>
        <name>heme c</name>
        <dbReference type="ChEBI" id="CHEBI:61717"/>
        <label>1</label>
    </ligand>
</feature>
<comment type="cofactor">
    <cofactor evidence="4">
        <name>heme c</name>
        <dbReference type="ChEBI" id="CHEBI:61717"/>
    </cofactor>
    <text evidence="4">Binds 3 heme c groups covalently per subunit.</text>
</comment>
<dbReference type="PROSITE" id="PS51007">
    <property type="entry name" value="CYTC"/>
    <property type="match status" value="3"/>
</dbReference>
<dbReference type="KEGG" id="lrz:BJI69_15675"/>
<feature type="domain" description="Cytochrome c" evidence="7">
    <location>
        <begin position="24"/>
        <end position="127"/>
    </location>
</feature>
<dbReference type="InterPro" id="IPR036909">
    <property type="entry name" value="Cyt_c-like_dom_sf"/>
</dbReference>
<feature type="domain" description="Cytochrome c" evidence="7">
    <location>
        <begin position="295"/>
        <end position="385"/>
    </location>
</feature>
<evidence type="ECO:0000313" key="8">
    <source>
        <dbReference type="EMBL" id="APG05195.1"/>
    </source>
</evidence>
<keyword evidence="2 5" id="KW-0479">Metal-binding</keyword>
<protein>
    <submittedName>
        <fullName evidence="8">Alcohol dehydrogenase</fullName>
    </submittedName>
</protein>
<dbReference type="PANTHER" id="PTHR35008">
    <property type="entry name" value="BLL4482 PROTEIN-RELATED"/>
    <property type="match status" value="1"/>
</dbReference>
<evidence type="ECO:0000256" key="4">
    <source>
        <dbReference type="PIRSR" id="PIRSR000018-50"/>
    </source>
</evidence>
<dbReference type="GO" id="GO:0009055">
    <property type="term" value="F:electron transfer activity"/>
    <property type="evidence" value="ECO:0007669"/>
    <property type="project" value="InterPro"/>
</dbReference>
<dbReference type="GO" id="GO:0020037">
    <property type="term" value="F:heme binding"/>
    <property type="evidence" value="ECO:0007669"/>
    <property type="project" value="InterPro"/>
</dbReference>
<sequence length="406" mass="42950">MSVFTRLLVALALVSAACSASADDLVARGHYLTVAGDCDSCHTARNGAAFAGGHVVPTPFGAITAPNLTPDHETGLGGWTAEDFYRAMHAGKGHDGTSLYPAFPFTSYTKVTRADTDAIFAYLKTLPPVKLAHTEPALRWPYSMRSLMGSWRLLYFDEGEYAPDPKQSAAWNRGAYLVQGLGHCNECHAPRNTFGAMVTEPFLAGGLVPVQNWYAPDLSMGPNGGLSGWTEADVVALLKTGRSRKGTAFGPMADVVIRSTQHLDDADLAAMATYLKSLPERGVPRQRESAADAADLAKAGQKVYAEQCAGCHAADGRGKGTAYPPLDGNSSVVEPTGINAIRIVLSGGFAPGTVANPRPYSMPPFSQTLSDDDAAAVVTYIRQAWSNKAPSVSPNDVRAYRSIPGG</sequence>
<dbReference type="PANTHER" id="PTHR35008:SF4">
    <property type="entry name" value="BLL4482 PROTEIN"/>
    <property type="match status" value="1"/>
</dbReference>
<dbReference type="InterPro" id="IPR014353">
    <property type="entry name" value="Membr-bd_ADH_cyt_c"/>
</dbReference>
<evidence type="ECO:0000256" key="3">
    <source>
        <dbReference type="ARBA" id="ARBA00023004"/>
    </source>
</evidence>
<organism evidence="8 9">
    <name type="scientific">Luteibacter rhizovicinus DSM 16549</name>
    <dbReference type="NCBI Taxonomy" id="1440763"/>
    <lineage>
        <taxon>Bacteria</taxon>
        <taxon>Pseudomonadati</taxon>
        <taxon>Pseudomonadota</taxon>
        <taxon>Gammaproteobacteria</taxon>
        <taxon>Lysobacterales</taxon>
        <taxon>Rhodanobacteraceae</taxon>
        <taxon>Luteibacter</taxon>
    </lineage>
</organism>
<evidence type="ECO:0000256" key="1">
    <source>
        <dbReference type="ARBA" id="ARBA00022617"/>
    </source>
</evidence>
<feature type="chain" id="PRO_5009853229" evidence="6">
    <location>
        <begin position="23"/>
        <end position="406"/>
    </location>
</feature>
<evidence type="ECO:0000259" key="7">
    <source>
        <dbReference type="PROSITE" id="PS51007"/>
    </source>
</evidence>
<feature type="binding site" description="covalent" evidence="4">
    <location>
        <position position="311"/>
    </location>
    <ligand>
        <name>heme c</name>
        <dbReference type="ChEBI" id="CHEBI:61717"/>
        <label>3</label>
    </ligand>
</feature>
<keyword evidence="9" id="KW-1185">Reference proteome</keyword>
<dbReference type="InterPro" id="IPR009056">
    <property type="entry name" value="Cyt_c-like_dom"/>
</dbReference>
<feature type="binding site" description="covalent" evidence="4">
    <location>
        <position position="41"/>
    </location>
    <ligand>
        <name>heme c</name>
        <dbReference type="ChEBI" id="CHEBI:61717"/>
        <label>1</label>
    </ligand>
</feature>
<feature type="binding site" description="axial binding residue" evidence="5">
    <location>
        <position position="188"/>
    </location>
    <ligand>
        <name>heme c</name>
        <dbReference type="ChEBI" id="CHEBI:61717"/>
        <label>2</label>
    </ligand>
    <ligandPart>
        <name>Fe</name>
        <dbReference type="ChEBI" id="CHEBI:18248"/>
    </ligandPart>
</feature>
<reference evidence="9" key="1">
    <citation type="submission" date="2016-09" db="EMBL/GenBank/DDBJ databases">
        <authorList>
            <person name="Lysoe E."/>
        </authorList>
    </citation>
    <scope>NUCLEOTIDE SEQUENCE [LARGE SCALE GENOMIC DNA]</scope>
    <source>
        <strain evidence="9">LJ96T</strain>
    </source>
</reference>
<dbReference type="InterPro" id="IPR051459">
    <property type="entry name" value="Cytochrome_c-type_DH"/>
</dbReference>
<feature type="binding site" description="covalent" evidence="4">
    <location>
        <position position="308"/>
    </location>
    <ligand>
        <name>heme c</name>
        <dbReference type="ChEBI" id="CHEBI:61717"/>
        <label>3</label>
    </ligand>
</feature>
<gene>
    <name evidence="8" type="ORF">BJI69_15675</name>
</gene>
<dbReference type="Pfam" id="PF00034">
    <property type="entry name" value="Cytochrom_C"/>
    <property type="match status" value="2"/>
</dbReference>
<dbReference type="STRING" id="1440763.BJI69_15675"/>
<dbReference type="GO" id="GO:0016614">
    <property type="term" value="F:oxidoreductase activity, acting on CH-OH group of donors"/>
    <property type="evidence" value="ECO:0007669"/>
    <property type="project" value="InterPro"/>
</dbReference>
<dbReference type="Proteomes" id="UP000182987">
    <property type="component" value="Chromosome"/>
</dbReference>
<keyword evidence="3 5" id="KW-0408">Iron</keyword>
<dbReference type="AlphaFoldDB" id="A0A1L3EVW3"/>
<dbReference type="EMBL" id="CP017480">
    <property type="protein sequence ID" value="APG05195.1"/>
    <property type="molecule type" value="Genomic_DNA"/>
</dbReference>
<keyword evidence="6" id="KW-0732">Signal</keyword>
<feature type="binding site" description="axial binding residue" evidence="5">
    <location>
        <position position="312"/>
    </location>
    <ligand>
        <name>heme c</name>
        <dbReference type="ChEBI" id="CHEBI:61717"/>
        <label>3</label>
    </ligand>
    <ligandPart>
        <name>Fe</name>
        <dbReference type="ChEBI" id="CHEBI:18248"/>
    </ligandPart>
</feature>
<dbReference type="PIRSF" id="PIRSF000018">
    <property type="entry name" value="Mb_ADH_cyt_c"/>
    <property type="match status" value="1"/>
</dbReference>
<dbReference type="RefSeq" id="WP_052767069.1">
    <property type="nucleotide sequence ID" value="NZ_CP017480.1"/>
</dbReference>
<proteinExistence type="predicted"/>
<accession>A0A1L3EVW3</accession>
<feature type="binding site" description="covalent" evidence="4">
    <location>
        <position position="184"/>
    </location>
    <ligand>
        <name>heme c</name>
        <dbReference type="ChEBI" id="CHEBI:61717"/>
        <label>2</label>
    </ligand>
</feature>
<evidence type="ECO:0000256" key="6">
    <source>
        <dbReference type="SAM" id="SignalP"/>
    </source>
</evidence>
<name>A0A1L3EVW3_9GAMM</name>
<feature type="domain" description="Cytochrome c" evidence="7">
    <location>
        <begin position="169"/>
        <end position="279"/>
    </location>
</feature>